<protein>
    <submittedName>
        <fullName evidence="1">Uncharacterized protein</fullName>
    </submittedName>
</protein>
<dbReference type="EMBL" id="LQQA01000034">
    <property type="protein sequence ID" value="ORX09117.1"/>
    <property type="molecule type" value="Genomic_DNA"/>
</dbReference>
<dbReference type="AlphaFoldDB" id="A0A1X2ESH8"/>
<accession>A0A1X2ESH8</accession>
<sequence>MAQKSMLIHDHAVRLDFLGRPALDAFSWERILRMVGVRFVRVHARHVLHGIGVLPVQRGVQVREVGGSVVAACGFR</sequence>
<evidence type="ECO:0000313" key="2">
    <source>
        <dbReference type="Proteomes" id="UP000193964"/>
    </source>
</evidence>
<dbReference type="Proteomes" id="UP000193964">
    <property type="component" value="Unassembled WGS sequence"/>
</dbReference>
<organism evidence="1 2">
    <name type="scientific">Mycolicibacterium wolinskyi</name>
    <dbReference type="NCBI Taxonomy" id="59750"/>
    <lineage>
        <taxon>Bacteria</taxon>
        <taxon>Bacillati</taxon>
        <taxon>Actinomycetota</taxon>
        <taxon>Actinomycetes</taxon>
        <taxon>Mycobacteriales</taxon>
        <taxon>Mycobacteriaceae</taxon>
        <taxon>Mycolicibacterium</taxon>
    </lineage>
</organism>
<reference evidence="1 2" key="1">
    <citation type="submission" date="2016-01" db="EMBL/GenBank/DDBJ databases">
        <title>The new phylogeny of the genus Mycobacterium.</title>
        <authorList>
            <person name="Tarcisio F."/>
            <person name="Conor M."/>
            <person name="Antonella G."/>
            <person name="Elisabetta G."/>
            <person name="Giulia F.S."/>
            <person name="Sara T."/>
            <person name="Anna F."/>
            <person name="Clotilde B."/>
            <person name="Roberto B."/>
            <person name="Veronica D.S."/>
            <person name="Fabio R."/>
            <person name="Monica P."/>
            <person name="Olivier J."/>
            <person name="Enrico T."/>
            <person name="Nicola S."/>
        </authorList>
    </citation>
    <scope>NUCLEOTIDE SEQUENCE [LARGE SCALE GENOMIC DNA]</scope>
    <source>
        <strain evidence="1 2">ATCC 700010</strain>
    </source>
</reference>
<gene>
    <name evidence="1" type="ORF">AWC31_09160</name>
</gene>
<proteinExistence type="predicted"/>
<name>A0A1X2ESH8_9MYCO</name>
<comment type="caution">
    <text evidence="1">The sequence shown here is derived from an EMBL/GenBank/DDBJ whole genome shotgun (WGS) entry which is preliminary data.</text>
</comment>
<evidence type="ECO:0000313" key="1">
    <source>
        <dbReference type="EMBL" id="ORX09117.1"/>
    </source>
</evidence>